<evidence type="ECO:0000256" key="8">
    <source>
        <dbReference type="ARBA" id="ARBA00022670"/>
    </source>
</evidence>
<evidence type="ECO:0000313" key="24">
    <source>
        <dbReference type="Proteomes" id="UP000886740"/>
    </source>
</evidence>
<evidence type="ECO:0000256" key="6">
    <source>
        <dbReference type="ARBA" id="ARBA00022525"/>
    </source>
</evidence>
<keyword evidence="12" id="KW-0256">Endoplasmic reticulum</keyword>
<organism evidence="23 24">
    <name type="scientific">Candidatus Parabacteroides intestinipullorum</name>
    <dbReference type="NCBI Taxonomy" id="2838723"/>
    <lineage>
        <taxon>Bacteria</taxon>
        <taxon>Pseudomonadati</taxon>
        <taxon>Bacteroidota</taxon>
        <taxon>Bacteroidia</taxon>
        <taxon>Bacteroidales</taxon>
        <taxon>Tannerellaceae</taxon>
        <taxon>Parabacteroides</taxon>
    </lineage>
</organism>
<feature type="signal peptide" evidence="21">
    <location>
        <begin position="1"/>
        <end position="23"/>
    </location>
</feature>
<evidence type="ECO:0000256" key="4">
    <source>
        <dbReference type="ARBA" id="ARBA00004613"/>
    </source>
</evidence>
<keyword evidence="9" id="KW-0479">Metal-binding</keyword>
<name>A0A9D1XAQ7_9BACT</name>
<reference evidence="23" key="1">
    <citation type="journal article" date="2021" name="PeerJ">
        <title>Extensive microbial diversity within the chicken gut microbiome revealed by metagenomics and culture.</title>
        <authorList>
            <person name="Gilroy R."/>
            <person name="Ravi A."/>
            <person name="Getino M."/>
            <person name="Pursley I."/>
            <person name="Horton D.L."/>
            <person name="Alikhan N.F."/>
            <person name="Baker D."/>
            <person name="Gharbi K."/>
            <person name="Hall N."/>
            <person name="Watson M."/>
            <person name="Adriaenssens E.M."/>
            <person name="Foster-Nyarko E."/>
            <person name="Jarju S."/>
            <person name="Secka A."/>
            <person name="Antonio M."/>
            <person name="Oren A."/>
            <person name="Chaudhuri R.R."/>
            <person name="La Ragione R."/>
            <person name="Hildebrand F."/>
            <person name="Pallen M.J."/>
        </authorList>
    </citation>
    <scope>NUCLEOTIDE SEQUENCE</scope>
    <source>
        <strain evidence="23">ChiGjej6B6-14162</strain>
    </source>
</reference>
<evidence type="ECO:0000256" key="13">
    <source>
        <dbReference type="ARBA" id="ARBA00022833"/>
    </source>
</evidence>
<dbReference type="InterPro" id="IPR039866">
    <property type="entry name" value="CPQ"/>
</dbReference>
<keyword evidence="14" id="KW-0333">Golgi apparatus</keyword>
<keyword evidence="11" id="KW-0378">Hydrolase</keyword>
<evidence type="ECO:0000256" key="12">
    <source>
        <dbReference type="ARBA" id="ARBA00022824"/>
    </source>
</evidence>
<evidence type="ECO:0000256" key="14">
    <source>
        <dbReference type="ARBA" id="ARBA00023034"/>
    </source>
</evidence>
<evidence type="ECO:0000256" key="1">
    <source>
        <dbReference type="ARBA" id="ARBA00004240"/>
    </source>
</evidence>
<dbReference type="Gene3D" id="3.40.630.10">
    <property type="entry name" value="Zn peptidases"/>
    <property type="match status" value="1"/>
</dbReference>
<evidence type="ECO:0000256" key="7">
    <source>
        <dbReference type="ARBA" id="ARBA00022645"/>
    </source>
</evidence>
<dbReference type="Proteomes" id="UP000886740">
    <property type="component" value="Unassembled WGS sequence"/>
</dbReference>
<evidence type="ECO:0000256" key="10">
    <source>
        <dbReference type="ARBA" id="ARBA00022729"/>
    </source>
</evidence>
<feature type="chain" id="PRO_5038779397" description="Carboxypeptidase Q" evidence="21">
    <location>
        <begin position="24"/>
        <end position="513"/>
    </location>
</feature>
<comment type="caution">
    <text evidence="23">The sequence shown here is derived from an EMBL/GenBank/DDBJ whole genome shotgun (WGS) entry which is preliminary data.</text>
</comment>
<evidence type="ECO:0000256" key="17">
    <source>
        <dbReference type="ARBA" id="ARBA00023180"/>
    </source>
</evidence>
<keyword evidence="17" id="KW-0325">Glycoprotein</keyword>
<dbReference type="GO" id="GO:0046872">
    <property type="term" value="F:metal ion binding"/>
    <property type="evidence" value="ECO:0007669"/>
    <property type="project" value="UniProtKB-KW"/>
</dbReference>
<evidence type="ECO:0000256" key="20">
    <source>
        <dbReference type="ARBA" id="ARBA00033328"/>
    </source>
</evidence>
<reference evidence="23" key="2">
    <citation type="submission" date="2021-04" db="EMBL/GenBank/DDBJ databases">
        <authorList>
            <person name="Gilroy R."/>
        </authorList>
    </citation>
    <scope>NUCLEOTIDE SEQUENCE</scope>
    <source>
        <strain evidence="23">ChiGjej6B6-14162</strain>
    </source>
</reference>
<dbReference type="Pfam" id="PF04389">
    <property type="entry name" value="Peptidase_M28"/>
    <property type="match status" value="1"/>
</dbReference>
<accession>A0A9D1XAQ7</accession>
<evidence type="ECO:0000256" key="11">
    <source>
        <dbReference type="ARBA" id="ARBA00022801"/>
    </source>
</evidence>
<evidence type="ECO:0000256" key="21">
    <source>
        <dbReference type="SAM" id="SignalP"/>
    </source>
</evidence>
<dbReference type="GO" id="GO:0006508">
    <property type="term" value="P:proteolysis"/>
    <property type="evidence" value="ECO:0007669"/>
    <property type="project" value="UniProtKB-KW"/>
</dbReference>
<dbReference type="GO" id="GO:0005576">
    <property type="term" value="C:extracellular region"/>
    <property type="evidence" value="ECO:0007669"/>
    <property type="project" value="UniProtKB-SubCell"/>
</dbReference>
<evidence type="ECO:0000256" key="18">
    <source>
        <dbReference type="ARBA" id="ARBA00023228"/>
    </source>
</evidence>
<evidence type="ECO:0000256" key="5">
    <source>
        <dbReference type="ARBA" id="ARBA00014116"/>
    </source>
</evidence>
<keyword evidence="18" id="KW-0458">Lysosome</keyword>
<protein>
    <recommendedName>
        <fullName evidence="5">Carboxypeptidase Q</fullName>
    </recommendedName>
    <alternativeName>
        <fullName evidence="20">Plasma glutamate carboxypeptidase</fullName>
    </alternativeName>
</protein>
<keyword evidence="10 21" id="KW-0732">Signal</keyword>
<evidence type="ECO:0000256" key="9">
    <source>
        <dbReference type="ARBA" id="ARBA00022723"/>
    </source>
</evidence>
<keyword evidence="13" id="KW-0862">Zinc</keyword>
<keyword evidence="7" id="KW-0121">Carboxypeptidase</keyword>
<dbReference type="GO" id="GO:0005764">
    <property type="term" value="C:lysosome"/>
    <property type="evidence" value="ECO:0007669"/>
    <property type="project" value="UniProtKB-SubCell"/>
</dbReference>
<keyword evidence="8" id="KW-0645">Protease</keyword>
<comment type="subunit">
    <text evidence="19">Homodimer. The monomeric form is inactive while the homodimer is active.</text>
</comment>
<sequence>MKRRMIMMAPLFASLLMTATSYAQTSLSEEMAFRVKNEAFNNSHVEELAQFMTDDLGPRLAASKMKLRSEKMVIDKLGEMGLTNPRAEFAYDFAKGGWDNEKVYAAMTAPYYCAFAANPKAWSGSTNGLVEAECVALEVEKEADLEKYKGKLAGKIVLMPVQQTYEMSFEPLASRYTEEELEELALDPRPRAPRRRGGTDWQAARKLQQAITDMLRQENVVAVVSGSGTFNVPSSRGVQYKVGDPEPLPEVVLPIEDHGRMVRMLTKGEPVKMALEIKNVFTDNQKINNVIAEIPGTDPKLKDEVVLIGAHLDSWHGGTGGADNASGCIVMMEAMRIIKALGVSPRRTIRIALWGGEEQGLYGSRGYAKRYLYDAEKNKKLSGFEDFALYLNMDNGSGRFRGIYLEENDAAVPFFKEWGKALESLGFTTLTLRKTSGTDHLSFIRYGLPAFQFIQDELEYDRTYHTVMDTYERLSLSDLTVDAAMVAWLALNAAMDDKTVPVKPGYPVVEAAR</sequence>
<keyword evidence="15" id="KW-0482">Metalloprotease</keyword>
<comment type="subcellular location">
    <subcellularLocation>
        <location evidence="1">Endoplasmic reticulum</location>
    </subcellularLocation>
    <subcellularLocation>
        <location evidence="3">Golgi apparatus</location>
    </subcellularLocation>
    <subcellularLocation>
        <location evidence="2">Lysosome</location>
    </subcellularLocation>
    <subcellularLocation>
        <location evidence="4">Secreted</location>
    </subcellularLocation>
</comment>
<dbReference type="EMBL" id="DXEL01000081">
    <property type="protein sequence ID" value="HIX75681.1"/>
    <property type="molecule type" value="Genomic_DNA"/>
</dbReference>
<dbReference type="GO" id="GO:0070573">
    <property type="term" value="F:metallodipeptidase activity"/>
    <property type="evidence" value="ECO:0007669"/>
    <property type="project" value="InterPro"/>
</dbReference>
<evidence type="ECO:0000256" key="3">
    <source>
        <dbReference type="ARBA" id="ARBA00004555"/>
    </source>
</evidence>
<evidence type="ECO:0000256" key="16">
    <source>
        <dbReference type="ARBA" id="ARBA00023145"/>
    </source>
</evidence>
<evidence type="ECO:0000256" key="19">
    <source>
        <dbReference type="ARBA" id="ARBA00025833"/>
    </source>
</evidence>
<dbReference type="PANTHER" id="PTHR12053:SF3">
    <property type="entry name" value="CARBOXYPEPTIDASE Q"/>
    <property type="match status" value="1"/>
</dbReference>
<evidence type="ECO:0000259" key="22">
    <source>
        <dbReference type="Pfam" id="PF04389"/>
    </source>
</evidence>
<feature type="domain" description="Peptidase M28" evidence="22">
    <location>
        <begin position="289"/>
        <end position="480"/>
    </location>
</feature>
<gene>
    <name evidence="23" type="ORF">H9977_11725</name>
</gene>
<dbReference type="InterPro" id="IPR007484">
    <property type="entry name" value="Peptidase_M28"/>
</dbReference>
<dbReference type="GO" id="GO:0004180">
    <property type="term" value="F:carboxypeptidase activity"/>
    <property type="evidence" value="ECO:0007669"/>
    <property type="project" value="UniProtKB-KW"/>
</dbReference>
<dbReference type="AlphaFoldDB" id="A0A9D1XAQ7"/>
<proteinExistence type="predicted"/>
<evidence type="ECO:0000256" key="15">
    <source>
        <dbReference type="ARBA" id="ARBA00023049"/>
    </source>
</evidence>
<evidence type="ECO:0000313" key="23">
    <source>
        <dbReference type="EMBL" id="HIX75681.1"/>
    </source>
</evidence>
<dbReference type="SUPFAM" id="SSF53187">
    <property type="entry name" value="Zn-dependent exopeptidases"/>
    <property type="match status" value="1"/>
</dbReference>
<evidence type="ECO:0000256" key="2">
    <source>
        <dbReference type="ARBA" id="ARBA00004371"/>
    </source>
</evidence>
<keyword evidence="6" id="KW-0964">Secreted</keyword>
<dbReference type="PANTHER" id="PTHR12053">
    <property type="entry name" value="PROTEASE FAMILY M28 PLASMA GLUTAMATE CARBOXYPEPTIDASE-RELATED"/>
    <property type="match status" value="1"/>
</dbReference>
<keyword evidence="16" id="KW-0865">Zymogen</keyword>